<keyword evidence="2 4" id="KW-0238">DNA-binding</keyword>
<dbReference type="PRINTS" id="PR00455">
    <property type="entry name" value="HTHTETR"/>
</dbReference>
<dbReference type="SUPFAM" id="SSF46689">
    <property type="entry name" value="Homeodomain-like"/>
    <property type="match status" value="1"/>
</dbReference>
<evidence type="ECO:0000313" key="6">
    <source>
        <dbReference type="EMBL" id="SFC08828.1"/>
    </source>
</evidence>
<dbReference type="Pfam" id="PF16925">
    <property type="entry name" value="TetR_C_13"/>
    <property type="match status" value="1"/>
</dbReference>
<evidence type="ECO:0000256" key="1">
    <source>
        <dbReference type="ARBA" id="ARBA00023015"/>
    </source>
</evidence>
<dbReference type="OrthoDB" id="8478851at2"/>
<dbReference type="Proteomes" id="UP000198728">
    <property type="component" value="Unassembled WGS sequence"/>
</dbReference>
<dbReference type="PANTHER" id="PTHR47506">
    <property type="entry name" value="TRANSCRIPTIONAL REGULATORY PROTEIN"/>
    <property type="match status" value="1"/>
</dbReference>
<dbReference type="Pfam" id="PF00440">
    <property type="entry name" value="TetR_N"/>
    <property type="match status" value="1"/>
</dbReference>
<feature type="domain" description="HTH tetR-type" evidence="5">
    <location>
        <begin position="6"/>
        <end position="66"/>
    </location>
</feature>
<dbReference type="EMBL" id="FOLG01000002">
    <property type="protein sequence ID" value="SFC08828.1"/>
    <property type="molecule type" value="Genomic_DNA"/>
</dbReference>
<organism evidence="6 7">
    <name type="scientific">Tropicimonas isoalkanivorans</name>
    <dbReference type="NCBI Taxonomy" id="441112"/>
    <lineage>
        <taxon>Bacteria</taxon>
        <taxon>Pseudomonadati</taxon>
        <taxon>Pseudomonadota</taxon>
        <taxon>Alphaproteobacteria</taxon>
        <taxon>Rhodobacterales</taxon>
        <taxon>Roseobacteraceae</taxon>
        <taxon>Tropicimonas</taxon>
    </lineage>
</organism>
<keyword evidence="1" id="KW-0805">Transcription regulation</keyword>
<evidence type="ECO:0000256" key="2">
    <source>
        <dbReference type="ARBA" id="ARBA00023125"/>
    </source>
</evidence>
<dbReference type="InterPro" id="IPR036271">
    <property type="entry name" value="Tet_transcr_reg_TetR-rel_C_sf"/>
</dbReference>
<evidence type="ECO:0000259" key="5">
    <source>
        <dbReference type="PROSITE" id="PS50977"/>
    </source>
</evidence>
<name>A0A1I1GG50_9RHOB</name>
<evidence type="ECO:0000313" key="7">
    <source>
        <dbReference type="Proteomes" id="UP000198728"/>
    </source>
</evidence>
<dbReference type="Gene3D" id="1.10.357.10">
    <property type="entry name" value="Tetracycline Repressor, domain 2"/>
    <property type="match status" value="1"/>
</dbReference>
<dbReference type="InterPro" id="IPR011075">
    <property type="entry name" value="TetR_C"/>
</dbReference>
<dbReference type="FunFam" id="1.10.10.60:FF:000141">
    <property type="entry name" value="TetR family transcriptional regulator"/>
    <property type="match status" value="1"/>
</dbReference>
<proteinExistence type="predicted"/>
<dbReference type="RefSeq" id="WP_093359833.1">
    <property type="nucleotide sequence ID" value="NZ_FOLG01000002.1"/>
</dbReference>
<feature type="DNA-binding region" description="H-T-H motif" evidence="4">
    <location>
        <begin position="29"/>
        <end position="48"/>
    </location>
</feature>
<keyword evidence="3" id="KW-0804">Transcription</keyword>
<dbReference type="InterPro" id="IPR009057">
    <property type="entry name" value="Homeodomain-like_sf"/>
</dbReference>
<dbReference type="GO" id="GO:0003677">
    <property type="term" value="F:DNA binding"/>
    <property type="evidence" value="ECO:0007669"/>
    <property type="project" value="UniProtKB-UniRule"/>
</dbReference>
<sequence length="209" mass="23696">MSKKGEQSRENILMAAKQLVMQNGFAGTSIDDILKAAGVSKGAFFHHFRSKAHLASELVRWHAGNDIRMFRTLAAEAEAMYDDPYDQLMKFLTDFEAYISNSAEPSRGCMYAVYTYESEALDEDVNAFVAETLQQWSAIYIRKFQEVIDRYPPVRPVSARQLSEMIVSLIEGGLILQRAYGNTQITARQSEHFRDYLDLLFAQSRDAAA</sequence>
<dbReference type="InterPro" id="IPR001647">
    <property type="entry name" value="HTH_TetR"/>
</dbReference>
<evidence type="ECO:0000256" key="3">
    <source>
        <dbReference type="ARBA" id="ARBA00023163"/>
    </source>
</evidence>
<evidence type="ECO:0000256" key="4">
    <source>
        <dbReference type="PROSITE-ProRule" id="PRU00335"/>
    </source>
</evidence>
<dbReference type="InterPro" id="IPR023772">
    <property type="entry name" value="DNA-bd_HTH_TetR-type_CS"/>
</dbReference>
<accession>A0A1I1GG50</accession>
<reference evidence="6 7" key="1">
    <citation type="submission" date="2016-10" db="EMBL/GenBank/DDBJ databases">
        <authorList>
            <person name="de Groot N.N."/>
        </authorList>
    </citation>
    <scope>NUCLEOTIDE SEQUENCE [LARGE SCALE GENOMIC DNA]</scope>
    <source>
        <strain evidence="6 7">DSM 19548</strain>
    </source>
</reference>
<dbReference type="PROSITE" id="PS01081">
    <property type="entry name" value="HTH_TETR_1"/>
    <property type="match status" value="1"/>
</dbReference>
<dbReference type="STRING" id="441112.SAMN04488094_102493"/>
<keyword evidence="7" id="KW-1185">Reference proteome</keyword>
<dbReference type="PROSITE" id="PS50977">
    <property type="entry name" value="HTH_TETR_2"/>
    <property type="match status" value="1"/>
</dbReference>
<dbReference type="PANTHER" id="PTHR47506:SF1">
    <property type="entry name" value="HTH-TYPE TRANSCRIPTIONAL REGULATOR YJDC"/>
    <property type="match status" value="1"/>
</dbReference>
<dbReference type="SUPFAM" id="SSF48498">
    <property type="entry name" value="Tetracyclin repressor-like, C-terminal domain"/>
    <property type="match status" value="1"/>
</dbReference>
<protein>
    <submittedName>
        <fullName evidence="6">Transcriptional regulator, TetR family</fullName>
    </submittedName>
</protein>
<dbReference type="AlphaFoldDB" id="A0A1I1GG50"/>
<gene>
    <name evidence="6" type="ORF">SAMN04488094_102493</name>
</gene>